<sequence length="298" mass="31916">MMSVRGTIVGAVGMLTVTAAVAACSGAPSEEHAQSPTLRLAVTDLQGLEELQREFGAFKDEFEQQSGLDVDFFAVNDRTAAAAALQADRVDVVFTGPAEYVVLHERTGAEPIVAIERDGYRSCIYTTRDGPADLDALRGTKIAMSDVGSTSGHLGPSQILVDAGLDPVADMEVLTVGDTVHQALKRGDVASVGIGCHDYEEFMATEDDPAQFRMLAEGPVLPPDLLMAREDLDEATVETIRTTFVDHFDTLLPAMLEGKDNAKYDNATLVTVTDGDYDVVRSMYQAVGVNDFSEFIGS</sequence>
<dbReference type="PROSITE" id="PS51257">
    <property type="entry name" value="PROKAR_LIPOPROTEIN"/>
    <property type="match status" value="1"/>
</dbReference>
<dbReference type="Proteomes" id="UP000282551">
    <property type="component" value="Chromosome"/>
</dbReference>
<evidence type="ECO:0000256" key="1">
    <source>
        <dbReference type="SAM" id="SignalP"/>
    </source>
</evidence>
<keyword evidence="3" id="KW-1185">Reference proteome</keyword>
<reference evidence="2 3" key="1">
    <citation type="submission" date="2018-12" db="EMBL/GenBank/DDBJ databases">
        <authorList>
            <consortium name="Pathogen Informatics"/>
        </authorList>
    </citation>
    <scope>NUCLEOTIDE SEQUENCE [LARGE SCALE GENOMIC DNA]</scope>
    <source>
        <strain evidence="2 3">NCTC10485</strain>
    </source>
</reference>
<feature type="chain" id="PRO_5018702953" evidence="1">
    <location>
        <begin position="23"/>
        <end position="298"/>
    </location>
</feature>
<name>A0A3S4RMH9_MYCCI</name>
<proteinExistence type="predicted"/>
<dbReference type="AlphaFoldDB" id="A0A3S4RMH9"/>
<organism evidence="2 3">
    <name type="scientific">Mycolicibacterium chitae</name>
    <name type="common">Mycobacterium chitae</name>
    <dbReference type="NCBI Taxonomy" id="1792"/>
    <lineage>
        <taxon>Bacteria</taxon>
        <taxon>Bacillati</taxon>
        <taxon>Actinomycetota</taxon>
        <taxon>Actinomycetes</taxon>
        <taxon>Mycobacteriales</taxon>
        <taxon>Mycobacteriaceae</taxon>
        <taxon>Mycolicibacterium</taxon>
    </lineage>
</organism>
<dbReference type="PANTHER" id="PTHR35841:SF1">
    <property type="entry name" value="PHOSPHONATES-BINDING PERIPLASMIC PROTEIN"/>
    <property type="match status" value="1"/>
</dbReference>
<dbReference type="PANTHER" id="PTHR35841">
    <property type="entry name" value="PHOSPHONATES-BINDING PERIPLASMIC PROTEIN"/>
    <property type="match status" value="1"/>
</dbReference>
<gene>
    <name evidence="2" type="primary">phnD_1</name>
    <name evidence="2" type="ORF">NCTC10485_02099</name>
</gene>
<dbReference type="EMBL" id="LR134355">
    <property type="protein sequence ID" value="VEG47811.1"/>
    <property type="molecule type" value="Genomic_DNA"/>
</dbReference>
<dbReference type="Gene3D" id="3.40.190.10">
    <property type="entry name" value="Periplasmic binding protein-like II"/>
    <property type="match status" value="2"/>
</dbReference>
<dbReference type="SUPFAM" id="SSF53850">
    <property type="entry name" value="Periplasmic binding protein-like II"/>
    <property type="match status" value="1"/>
</dbReference>
<keyword evidence="1" id="KW-0732">Signal</keyword>
<evidence type="ECO:0000313" key="2">
    <source>
        <dbReference type="EMBL" id="VEG47811.1"/>
    </source>
</evidence>
<feature type="signal peptide" evidence="1">
    <location>
        <begin position="1"/>
        <end position="22"/>
    </location>
</feature>
<accession>A0A3S4RMH9</accession>
<evidence type="ECO:0000313" key="3">
    <source>
        <dbReference type="Proteomes" id="UP000282551"/>
    </source>
</evidence>
<protein>
    <submittedName>
        <fullName evidence="2">Phosphonate ABC transporter periplasmic phosphonate-binding protein</fullName>
    </submittedName>
</protein>
<dbReference type="Pfam" id="PF12974">
    <property type="entry name" value="Phosphonate-bd"/>
    <property type="match status" value="1"/>
</dbReference>